<reference evidence="3 4" key="1">
    <citation type="submission" date="2018-03" db="EMBL/GenBank/DDBJ databases">
        <title>Genomic Encyclopedia of Type Strains, Phase III (KMG-III): the genomes of soil and plant-associated and newly described type strains.</title>
        <authorList>
            <person name="Whitman W."/>
        </authorList>
    </citation>
    <scope>NUCLEOTIDE SEQUENCE [LARGE SCALE GENOMIC DNA]</scope>
    <source>
        <strain evidence="3 4">CGMCC 4.7104</strain>
    </source>
</reference>
<feature type="signal peptide" evidence="2">
    <location>
        <begin position="1"/>
        <end position="19"/>
    </location>
</feature>
<feature type="region of interest" description="Disordered" evidence="1">
    <location>
        <begin position="20"/>
        <end position="65"/>
    </location>
</feature>
<feature type="chain" id="PRO_5038420367" evidence="2">
    <location>
        <begin position="20"/>
        <end position="378"/>
    </location>
</feature>
<keyword evidence="2" id="KW-0732">Signal</keyword>
<evidence type="ECO:0000256" key="2">
    <source>
        <dbReference type="SAM" id="SignalP"/>
    </source>
</evidence>
<proteinExistence type="predicted"/>
<dbReference type="EMBL" id="PVNG01000003">
    <property type="protein sequence ID" value="PRX68622.1"/>
    <property type="molecule type" value="Genomic_DNA"/>
</dbReference>
<keyword evidence="4" id="KW-1185">Reference proteome</keyword>
<dbReference type="OrthoDB" id="3454650at2"/>
<sequence length="378" mass="40600">MRARSLVVVACLLVQGCAAGPPQTSVSASGSPTGSESPPEPTSLTTPPPTETETETPGDADVPVSARWERVPGLPDDGAWERGLYDVSAASPDLAWAAGYKGWEDEVAMTLRHWDGSGWRMLPAGYTGSLAAVDADGPGNVWAVGGGSFDKPVALHWNGSSWRRHRSPMSTRDVAVDGARVVLMSSFQVMEGDGARWTRKLGVSRPGSELRAVSAGGGHTWIAGTRMDRPMIWHGTARGYREAELPGVPESGTLGAVWQNSPSDVWAVGATGESPLVMRWNGSSWRRVALPADWRGNLTSVTAFGPDDVWIASLRTETPPKHVVLLHWDGRTWTRERSPSPGEVTRAVVERIPGTSQLWLAASIVNGDSESIVLFRRR</sequence>
<dbReference type="PROSITE" id="PS51257">
    <property type="entry name" value="PROKAR_LIPOPROTEIN"/>
    <property type="match status" value="1"/>
</dbReference>
<name>A0A2T0N7S5_9ACTN</name>
<dbReference type="AlphaFoldDB" id="A0A2T0N7S5"/>
<accession>A0A2T0N7S5</accession>
<evidence type="ECO:0000256" key="1">
    <source>
        <dbReference type="SAM" id="MobiDB-lite"/>
    </source>
</evidence>
<evidence type="ECO:0000313" key="4">
    <source>
        <dbReference type="Proteomes" id="UP000238312"/>
    </source>
</evidence>
<feature type="compositionally biased region" description="Pro residues" evidence="1">
    <location>
        <begin position="38"/>
        <end position="50"/>
    </location>
</feature>
<evidence type="ECO:0000313" key="3">
    <source>
        <dbReference type="EMBL" id="PRX68622.1"/>
    </source>
</evidence>
<dbReference type="Proteomes" id="UP000238312">
    <property type="component" value="Unassembled WGS sequence"/>
</dbReference>
<dbReference type="RefSeq" id="WP_106236936.1">
    <property type="nucleotide sequence ID" value="NZ_PVNG01000003.1"/>
</dbReference>
<comment type="caution">
    <text evidence="3">The sequence shown here is derived from an EMBL/GenBank/DDBJ whole genome shotgun (WGS) entry which is preliminary data.</text>
</comment>
<protein>
    <submittedName>
        <fullName evidence="3">Uncharacterized protein</fullName>
    </submittedName>
</protein>
<organism evidence="3 4">
    <name type="scientific">Nonomuraea fuscirosea</name>
    <dbReference type="NCBI Taxonomy" id="1291556"/>
    <lineage>
        <taxon>Bacteria</taxon>
        <taxon>Bacillati</taxon>
        <taxon>Actinomycetota</taxon>
        <taxon>Actinomycetes</taxon>
        <taxon>Streptosporangiales</taxon>
        <taxon>Streptosporangiaceae</taxon>
        <taxon>Nonomuraea</taxon>
    </lineage>
</organism>
<gene>
    <name evidence="3" type="ORF">B0I32_103584</name>
</gene>